<organism evidence="1 2">
    <name type="scientific">Dallia pectoralis</name>
    <name type="common">Alaska blackfish</name>
    <dbReference type="NCBI Taxonomy" id="75939"/>
    <lineage>
        <taxon>Eukaryota</taxon>
        <taxon>Metazoa</taxon>
        <taxon>Chordata</taxon>
        <taxon>Craniata</taxon>
        <taxon>Vertebrata</taxon>
        <taxon>Euteleostomi</taxon>
        <taxon>Actinopterygii</taxon>
        <taxon>Neopterygii</taxon>
        <taxon>Teleostei</taxon>
        <taxon>Protacanthopterygii</taxon>
        <taxon>Esociformes</taxon>
        <taxon>Umbridae</taxon>
        <taxon>Dallia</taxon>
    </lineage>
</organism>
<comment type="caution">
    <text evidence="1">The sequence shown here is derived from an EMBL/GenBank/DDBJ whole genome shotgun (WGS) entry which is preliminary data.</text>
</comment>
<reference evidence="1" key="1">
    <citation type="submission" date="2021-05" db="EMBL/GenBank/DDBJ databases">
        <authorList>
            <person name="Pan Q."/>
            <person name="Jouanno E."/>
            <person name="Zahm M."/>
            <person name="Klopp C."/>
            <person name="Cabau C."/>
            <person name="Louis A."/>
            <person name="Berthelot C."/>
            <person name="Parey E."/>
            <person name="Roest Crollius H."/>
            <person name="Montfort J."/>
            <person name="Robinson-Rechavi M."/>
            <person name="Bouchez O."/>
            <person name="Lampietro C."/>
            <person name="Lopez Roques C."/>
            <person name="Donnadieu C."/>
            <person name="Postlethwait J."/>
            <person name="Bobe J."/>
            <person name="Dillon D."/>
            <person name="Chandos A."/>
            <person name="von Hippel F."/>
            <person name="Guiguen Y."/>
        </authorList>
    </citation>
    <scope>NUCLEOTIDE SEQUENCE</scope>
    <source>
        <strain evidence="1">YG-Jan2019</strain>
    </source>
</reference>
<dbReference type="Proteomes" id="UP001157502">
    <property type="component" value="Chromosome 37"/>
</dbReference>
<sequence>MKNTTAKSWNQRPSSQKPGHTAACLPASSSSGSNTERASPLPSSKARCPDYTSPRKRQIKASQRQTKGVTTVLICTAAGHICLPGSALTPPLWGRHTERLAGHLTEREALVLPAGLWADGHRAQAGASSANLPLTGSRPSAMQRRNKRRRNARMPLSVAQRHFYSV</sequence>
<proteinExistence type="predicted"/>
<accession>A0ACC2F0Y6</accession>
<gene>
    <name evidence="1" type="ORF">DPEC_G00360720</name>
</gene>
<protein>
    <submittedName>
        <fullName evidence="1">Uncharacterized protein</fullName>
    </submittedName>
</protein>
<dbReference type="EMBL" id="CM055764">
    <property type="protein sequence ID" value="KAJ7985012.1"/>
    <property type="molecule type" value="Genomic_DNA"/>
</dbReference>
<keyword evidence="2" id="KW-1185">Reference proteome</keyword>
<evidence type="ECO:0000313" key="2">
    <source>
        <dbReference type="Proteomes" id="UP001157502"/>
    </source>
</evidence>
<evidence type="ECO:0000313" key="1">
    <source>
        <dbReference type="EMBL" id="KAJ7985012.1"/>
    </source>
</evidence>
<name>A0ACC2F0Y6_DALPE</name>